<dbReference type="PANTHER" id="PTHR31781">
    <property type="entry name" value="UNC80"/>
    <property type="match status" value="1"/>
</dbReference>
<dbReference type="InterPro" id="IPR031542">
    <property type="entry name" value="UNC80_N"/>
</dbReference>
<feature type="region of interest" description="Disordered" evidence="2">
    <location>
        <begin position="3721"/>
        <end position="3813"/>
    </location>
</feature>
<dbReference type="GO" id="GO:0030424">
    <property type="term" value="C:axon"/>
    <property type="evidence" value="ECO:0007669"/>
    <property type="project" value="TreeGrafter"/>
</dbReference>
<feature type="region of interest" description="Disordered" evidence="2">
    <location>
        <begin position="531"/>
        <end position="566"/>
    </location>
</feature>
<reference evidence="6" key="3">
    <citation type="submission" date="2023-05" db="EMBL/GenBank/DDBJ databases">
        <authorList>
            <person name="Smith C.H."/>
        </authorList>
    </citation>
    <scope>NUCLEOTIDE SEQUENCE</scope>
    <source>
        <strain evidence="6">CHS0354</strain>
        <tissue evidence="6">Mantle</tissue>
    </source>
</reference>
<organism evidence="6 7">
    <name type="scientific">Potamilus streckersoni</name>
    <dbReference type="NCBI Taxonomy" id="2493646"/>
    <lineage>
        <taxon>Eukaryota</taxon>
        <taxon>Metazoa</taxon>
        <taxon>Spiralia</taxon>
        <taxon>Lophotrochozoa</taxon>
        <taxon>Mollusca</taxon>
        <taxon>Bivalvia</taxon>
        <taxon>Autobranchia</taxon>
        <taxon>Heteroconchia</taxon>
        <taxon>Palaeoheterodonta</taxon>
        <taxon>Unionida</taxon>
        <taxon>Unionoidea</taxon>
        <taxon>Unionidae</taxon>
        <taxon>Ambleminae</taxon>
        <taxon>Lampsilini</taxon>
        <taxon>Potamilus</taxon>
    </lineage>
</organism>
<feature type="region of interest" description="Disordered" evidence="2">
    <location>
        <begin position="1063"/>
        <end position="1083"/>
    </location>
</feature>
<feature type="compositionally biased region" description="Polar residues" evidence="2">
    <location>
        <begin position="993"/>
        <end position="1002"/>
    </location>
</feature>
<feature type="region of interest" description="Disordered" evidence="2">
    <location>
        <begin position="3172"/>
        <end position="3215"/>
    </location>
</feature>
<feature type="compositionally biased region" description="Basic and acidic residues" evidence="2">
    <location>
        <begin position="1392"/>
        <end position="1402"/>
    </location>
</feature>
<feature type="compositionally biased region" description="Basic and acidic residues" evidence="2">
    <location>
        <begin position="3465"/>
        <end position="3476"/>
    </location>
</feature>
<feature type="region of interest" description="Disordered" evidence="2">
    <location>
        <begin position="3464"/>
        <end position="3567"/>
    </location>
</feature>
<feature type="domain" description="Cation channel complex component UNC80 N-terminal" evidence="3">
    <location>
        <begin position="17"/>
        <end position="203"/>
    </location>
</feature>
<reference evidence="6" key="1">
    <citation type="journal article" date="2021" name="Genome Biol. Evol.">
        <title>A High-Quality Reference Genome for a Parasitic Bivalve with Doubly Uniparental Inheritance (Bivalvia: Unionida).</title>
        <authorList>
            <person name="Smith C.H."/>
        </authorList>
    </citation>
    <scope>NUCLEOTIDE SEQUENCE</scope>
    <source>
        <strain evidence="6">CHS0354</strain>
    </source>
</reference>
<dbReference type="PANTHER" id="PTHR31781:SF1">
    <property type="entry name" value="PROTEIN UNC-80 HOMOLOG"/>
    <property type="match status" value="1"/>
</dbReference>
<proteinExistence type="predicted"/>
<feature type="compositionally biased region" description="Polar residues" evidence="2">
    <location>
        <begin position="3399"/>
        <end position="3409"/>
    </location>
</feature>
<accession>A0AAE0SL26</accession>
<feature type="compositionally biased region" description="Polar residues" evidence="2">
    <location>
        <begin position="531"/>
        <end position="545"/>
    </location>
</feature>
<evidence type="ECO:0000313" key="6">
    <source>
        <dbReference type="EMBL" id="KAK3593688.1"/>
    </source>
</evidence>
<feature type="compositionally biased region" description="Low complexity" evidence="2">
    <location>
        <begin position="3478"/>
        <end position="3492"/>
    </location>
</feature>
<feature type="compositionally biased region" description="Basic and acidic residues" evidence="2">
    <location>
        <begin position="3308"/>
        <end position="3322"/>
    </location>
</feature>
<feature type="compositionally biased region" description="Basic and acidic residues" evidence="2">
    <location>
        <begin position="1165"/>
        <end position="1186"/>
    </location>
</feature>
<feature type="coiled-coil region" evidence="1">
    <location>
        <begin position="1555"/>
        <end position="1584"/>
    </location>
</feature>
<feature type="region of interest" description="Disordered" evidence="2">
    <location>
        <begin position="1097"/>
        <end position="1134"/>
    </location>
</feature>
<feature type="compositionally biased region" description="Basic and acidic residues" evidence="2">
    <location>
        <begin position="2602"/>
        <end position="2623"/>
    </location>
</feature>
<dbReference type="Proteomes" id="UP001195483">
    <property type="component" value="Unassembled WGS sequence"/>
</dbReference>
<evidence type="ECO:0008006" key="8">
    <source>
        <dbReference type="Google" id="ProtNLM"/>
    </source>
</evidence>
<feature type="compositionally biased region" description="Basic residues" evidence="2">
    <location>
        <begin position="3256"/>
        <end position="3274"/>
    </location>
</feature>
<feature type="compositionally biased region" description="Low complexity" evidence="2">
    <location>
        <begin position="606"/>
        <end position="630"/>
    </location>
</feature>
<evidence type="ECO:0000259" key="5">
    <source>
        <dbReference type="Pfam" id="PF20262"/>
    </source>
</evidence>
<feature type="compositionally biased region" description="Polar residues" evidence="2">
    <location>
        <begin position="3178"/>
        <end position="3209"/>
    </location>
</feature>
<feature type="region of interest" description="Disordered" evidence="2">
    <location>
        <begin position="1391"/>
        <end position="1555"/>
    </location>
</feature>
<dbReference type="InterPro" id="IPR046460">
    <property type="entry name" value="UNC80_C"/>
</dbReference>
<dbReference type="Pfam" id="PF15778">
    <property type="entry name" value="UNC80_N"/>
    <property type="match status" value="1"/>
</dbReference>
<dbReference type="Pfam" id="PF20262">
    <property type="entry name" value="UNC80_C"/>
    <property type="match status" value="1"/>
</dbReference>
<gene>
    <name evidence="6" type="ORF">CHS0354_013584</name>
</gene>
<feature type="region of interest" description="Disordered" evidence="2">
    <location>
        <begin position="590"/>
        <end position="633"/>
    </location>
</feature>
<dbReference type="GO" id="GO:0034703">
    <property type="term" value="C:cation channel complex"/>
    <property type="evidence" value="ECO:0007669"/>
    <property type="project" value="TreeGrafter"/>
</dbReference>
<protein>
    <recommendedName>
        <fullName evidence="8">Protein unc-80 homolog</fullName>
    </recommendedName>
</protein>
<evidence type="ECO:0000259" key="4">
    <source>
        <dbReference type="Pfam" id="PF19424"/>
    </source>
</evidence>
<evidence type="ECO:0000256" key="2">
    <source>
        <dbReference type="SAM" id="MobiDB-lite"/>
    </source>
</evidence>
<dbReference type="InterPro" id="IPR045852">
    <property type="entry name" value="UNC80_central"/>
</dbReference>
<dbReference type="Pfam" id="PF19424">
    <property type="entry name" value="UNC80"/>
    <property type="match status" value="1"/>
</dbReference>
<feature type="compositionally biased region" description="Basic residues" evidence="2">
    <location>
        <begin position="1483"/>
        <end position="1516"/>
    </location>
</feature>
<feature type="compositionally biased region" description="Basic and acidic residues" evidence="2">
    <location>
        <begin position="1113"/>
        <end position="1122"/>
    </location>
</feature>
<evidence type="ECO:0000259" key="3">
    <source>
        <dbReference type="Pfam" id="PF15778"/>
    </source>
</evidence>
<reference evidence="6" key="2">
    <citation type="journal article" date="2021" name="Genome Biol. Evol.">
        <title>Developing a high-quality reference genome for a parasitic bivalve with doubly uniparental inheritance (Bivalvia: Unionida).</title>
        <authorList>
            <person name="Smith C.H."/>
        </authorList>
    </citation>
    <scope>NUCLEOTIDE SEQUENCE</scope>
    <source>
        <strain evidence="6">CHS0354</strain>
        <tissue evidence="6">Mantle</tissue>
    </source>
</reference>
<feature type="compositionally biased region" description="Low complexity" evidence="2">
    <location>
        <begin position="3769"/>
        <end position="3784"/>
    </location>
</feature>
<feature type="compositionally biased region" description="Polar residues" evidence="2">
    <location>
        <begin position="1066"/>
        <end position="1081"/>
    </location>
</feature>
<feature type="compositionally biased region" description="Polar residues" evidence="2">
    <location>
        <begin position="2587"/>
        <end position="2597"/>
    </location>
</feature>
<sequence>MPKRKTLGGDDMDGDQSVPLPIQTFFWRQTSPFIRPKLSKLCDASCVSFERVVVQNILHGQPPSLCEAIQSVSRWKVIQVAFPHVMHACAAMLSNRKQYNPDSPFGKSETKLLYTLHWIILDAASECEDLDTVPEGSKSKPSVQLHALDTIQLFLYLFAPLVESFQAADFQNLKLENGLRIWQPMWDYQQPDIPCFSTPVKPQRNVLRAQRNLMKVNTNAANIYIGKGSSRENLLFQGSFEDPSRRCSVYDQINEGDGVELAPLARMSDICAFSTSSHHSGTIDIMCENCNNILSVKSSEAPYFCRCGRKDSFVMISPESKFALLQKLGSSVDKDYIQQRLVSAITSGVHGPTEPDILCATFFDVAVLRCLFCLHWSEDGIHWTLKYIHQRLLEICDELIRQDYAEHGRSKSLPFQDLQLLRSSSIPSSALLRSMDKHAFMGGTSSAKYASVSPQLSTIPSDSEMQSNPSSPRTKSFVPQLRKEPPFKKVCMVELRQYPYSTRAFLKKKEHYITTNENESKLIKSESDNLCSSKNAQEGSGTPVNWNVDHGHEKYLDSPTHGTHSLNAEREKFGKGSLTWADEAEEHTSSYPYSLTHSDRESIDTVSQHSSRESSNSSQFGESSSSVGFGSRRDDVNKPIITITQESPRSSLWASSVYNFPSKSDGSDMDESVISQGSSLIPRSLTDSNINYYHEEEANEVAGAVHYIQKNGHLNYKVVLQAVHFIAVNERNFNFCEVLLNILNCLIDIGIIEKKSDTAKEHGGDKKIAGAKEVEEETNGGKEITAFSLAMDSLISIYKILGCPHGCGDGVRGNHGDLLRLKGHECLQRLQRMNPPMFRSYMKDSIKSRTIQETVDFLHALIGFCSEPSTAQPSSHGASHKKSVSQEGLSSHGFANNFGHSIGGEGYRGVEGVLVANSLKTFVSKCMENVKDLYSNDNISLLCDIRLLITYLKEFHGGTFRRVALSGLLDSYLDIQKKKEQEKENKARASFPISRTTSVTSESGDEKDQVKLPFSNVIYSDPREYGKSRRSLFRKKLKKSLTASQYNAASDSEVLDEMFGKHSPRASLSANEDESSSNTATPKRKFSKFHIGWKKFPKSDHEEDSPSETTASLDRRESRSDTQFHSTRPKGKMSFKTASHATLTFLSARKRIEGGLKHLGKRMSKRDSIDADTKHHQSEFGDAVDAEHSLEPEKRLVDKFIVKSGMFRFSFLLECCQPGSMPDPQLLAAMLQLEAPVIARASLLLECAHFVHRCNQGDWPSWMRLNLPSFRSSVAALQSRGQPSGYRRMLSLQKSAGRMFYAWAENLGYQLEFILAKEHTEIVNIISDVHDEQQRKQLRAEDDVEDFLDEATVNQEGSACPYALKMLGCLVLEEITIFLRENFQYLPRTKKSRQEPGWDKHLTSRRWSSMIGSPGHSDKSSESNLVELPQSSSAQAMGSPGERKISFAVQPEKSESPNSSTTSISLIEPTLGPPHTPVEERKGRRLAQGRQKLLKHLRRGSSHNTSLRHNRSFRLRRQQEGGSFKLYGTGSIRSRKVSSQSLMSQEKFPEPDPSMEDIESMAVCSEEQQEAAEEQQDIEDEKKYQNMPWLRVVIQLANMSNFICTHQNYCHPNCYERQRRSCSRLVIALKKVYQSTEEGEKNESEKKLDVKPDQFKERLKRRSSPAKRRESTPLLEKIKTDVSMVKLKMNNTWKKEEKTKQVKEDTPIMKYLTSQAQKLTQCPMGILAKAAPILSEDNFIDIMPVAWELMLESDQELAAAAASVFLLSSARAHEKAQNIFFRQLQHEDTGQRINAVLRYGILWRFRHQVWPRMEEGANMQFRIPPPGIDFTLPSPTIGLPSQIVVDPPWTPHFKTKIEEVTVNQEKTKSLVTATTTRRKQQQEMIRKALHAEEERKRVGREMFPMTTVSVTQLAAYEPSLHHASEDHEEALSEELALAARRVSLAPTNRANTTQSSRLSWRNGSMHWGRLTIFEGEEERTEQHPHHIQLAQTFFPSCICAVVLPIIHLLDDGDVNIDGIAVSEVAGKVIWNCMIEEPILFLRHFLEKLTHKDKQEELLFLLRKMLIYYHDLPSQMAHSLFNYLIGFVMFYVRTPQSGTNEAIGGALALLWQVIPSVEGIYFKDLKQTLKKEQCDPHILISANVPMAKKIIVHGPDLTGVPSQFPVHEDTQFITILQESLEFFNIPEEEQGSYYLVDTKSNQIHNLNSYVRDFYFFRRNFYPQLSLVHMNPEEALESLHKQVLVLKFVEIGKVLFTTAVLDSTAQHQIQNHVAFLHEELLKLPSFPRKALEAEFSLYHGNLGKEIYGLDTLHKYSWVKLVYTMFMSMTSSFNWSSDLPLFLNVVSGCILLNCEDTALLRYCLGIFINFSRRFKHIFSMNGFLYIMPTILKVYSNNQPNPVLCTALEFVCKQFYLLHRKPFILQMFGSVAPILDMTFAATGLIDCSKVHPDSLFKLLLALEKDCPDNLSVLDVVEGEKPLKALDFCYENDPDTFNILEVMNMCVTVIAYSPDSFRSIQMLTILEVVLPRHLEYLKRVTTKKDNPTAARVEINAINNISISVRALISSSEFYTRSMSLPQRQLETERSNNRSQSRGSPVETSFYYDDREDSHASRHVEEGRRKQYTQDDEDVEQRNEFRKPRDMLLNIVAEFFSTCQPRLKNLRKTLADPTFKPPELLDHKAHNRLAEIANTLMKLAPYDPETMACAGLQRYMTDILPITDWSQEQVRPALNLILRRLDRLFSKISKKSTLRRKTDWDAAGNLLKGVFLTLKKFPYIAHLPHLKTLINVLISIVLSSGSGTTGADGLPSIHRGEVVPPAFSSALVKLVAMQMESLGEQFSLEHICGGMSVFPSSEMCINMLVNFILPLCIRVGCGRRDTPKLRQTDINLALTVILNALTPPVRVHTQQNSTKSGMHHLSISEHGRCSSFIHSDKNNIKYAGNELLIHTAYLGLEILMICFDKALAPEWHRVAKCIHDLGRKGKVSLPMWKFLDFVVTHRLSLFLLLQPFIQFKMMKVNCDTAQEYYLQQTIKDKLQGYSFAHPKCTGGVLVELAIELRQIKEEFISAGGEYRSRSATMVTEPSEYSQPNVPDQVCKANVSEITAEIIGQPKPTLATLGKRASRATIFSQSSSINSAPFKTTVLTSSFDSTSPAPHRKTSRRISATDGIRILEKFKRPTLQDDLSPNEQTASSPPKLQRQPTINLRTTLSNPSSDDHAPAADVLYENEELDRLNDKDVGLDGSDLNPKPHRLQRQDAKSRKTFKIKHQKTKTIRHFMSRRGCTDHSDAENTSNESSPHHRVKGHPSAEQGGQDEHDADGQETESPKSKTGVFKSVENISKPAEVQPSKPRFIQRSKSHDDPHADIHAPAGTVRGRIARQGARIVRSRSPSSSPVLGLKFPVSSPVQSKKQYASTPPPQHKPKLGGPQSFCQASFDEYQYQKTMVKQIGPDIHDIEKIVSSASPKHAHYFRFESPKHDKSLISDNSESSSAPDSVESLISKDPGQSPLHPSLKQKYSEIPTSPSLEEAAIIKPEQTSVSPPIVQKSQSPERTTRRIWSPFSSPPPYRQAPIPVKFEHSGASPFSKPNETSLIKAFGAVTSPTQVSAHPGGTSTQSSPFSSPKRTSPASTALIHPKPVYTSLVHPNAYGGTGNVRTTIVPTTSTVGNNPSQPSTHDLFTQLRSYPGPLRVSPFSSTYTVATGHYSRPTGAPSPEKVTRSQAFSPFVGAKLPPEGIKVHPFSQGTSSDSRSPYTHSKPLSDTRPHAASETVWHHLSTTSPSRSFSPTPASPDYSMSSTSSAADNIPSQTYVSRNSSDESLNETEFAALLKDQEKTKSHTSLCIYFDGSEVPDTLV</sequence>
<feature type="region of interest" description="Disordered" evidence="2">
    <location>
        <begin position="3596"/>
        <end position="3627"/>
    </location>
</feature>
<evidence type="ECO:0000313" key="7">
    <source>
        <dbReference type="Proteomes" id="UP001195483"/>
    </source>
</evidence>
<comment type="caution">
    <text evidence="6">The sequence shown here is derived from an EMBL/GenBank/DDBJ whole genome shotgun (WGS) entry which is preliminary data.</text>
</comment>
<feature type="compositionally biased region" description="Polar residues" evidence="2">
    <location>
        <begin position="3786"/>
        <end position="3811"/>
    </location>
</feature>
<feature type="compositionally biased region" description="Polar residues" evidence="2">
    <location>
        <begin position="3735"/>
        <end position="3750"/>
    </location>
</feature>
<feature type="region of interest" description="Disordered" evidence="2">
    <location>
        <begin position="2574"/>
        <end position="2634"/>
    </location>
</feature>
<dbReference type="EMBL" id="JAEAOA010000822">
    <property type="protein sequence ID" value="KAK3593688.1"/>
    <property type="molecule type" value="Genomic_DNA"/>
</dbReference>
<keyword evidence="1" id="KW-0175">Coiled coil</keyword>
<dbReference type="GO" id="GO:0055080">
    <property type="term" value="P:monoatomic cation homeostasis"/>
    <property type="evidence" value="ECO:0007669"/>
    <property type="project" value="TreeGrafter"/>
</dbReference>
<feature type="region of interest" description="Disordered" evidence="2">
    <location>
        <begin position="3231"/>
        <end position="3425"/>
    </location>
</feature>
<feature type="region of interest" description="Disordered" evidence="2">
    <location>
        <begin position="983"/>
        <end position="1007"/>
    </location>
</feature>
<feature type="compositionally biased region" description="Polar residues" evidence="2">
    <location>
        <begin position="3529"/>
        <end position="3545"/>
    </location>
</feature>
<keyword evidence="7" id="KW-1185">Reference proteome</keyword>
<dbReference type="GO" id="GO:0005261">
    <property type="term" value="F:monoatomic cation channel activity"/>
    <property type="evidence" value="ECO:0007669"/>
    <property type="project" value="TreeGrafter"/>
</dbReference>
<evidence type="ECO:0000256" key="1">
    <source>
        <dbReference type="SAM" id="Coils"/>
    </source>
</evidence>
<feature type="compositionally biased region" description="Basic and acidic residues" evidence="2">
    <location>
        <begin position="3352"/>
        <end position="3361"/>
    </location>
</feature>
<name>A0AAE0SL26_9BIVA</name>
<feature type="region of interest" description="Disordered" evidence="2">
    <location>
        <begin position="457"/>
        <end position="478"/>
    </location>
</feature>
<feature type="domain" description="Protein UNC80 central region" evidence="4">
    <location>
        <begin position="1193"/>
        <end position="1929"/>
    </location>
</feature>
<feature type="region of interest" description="Disordered" evidence="2">
    <location>
        <begin position="1158"/>
        <end position="1186"/>
    </location>
</feature>
<feature type="domain" description="Protein UNC80 C-terminal" evidence="5">
    <location>
        <begin position="1975"/>
        <end position="3061"/>
    </location>
</feature>
<feature type="compositionally biased region" description="Low complexity" evidence="2">
    <location>
        <begin position="1456"/>
        <end position="1465"/>
    </location>
</feature>
<feature type="compositionally biased region" description="Polar residues" evidence="2">
    <location>
        <begin position="3596"/>
        <end position="3623"/>
    </location>
</feature>
<feature type="compositionally biased region" description="Polar residues" evidence="2">
    <location>
        <begin position="457"/>
        <end position="474"/>
    </location>
</feature>